<protein>
    <submittedName>
        <fullName evidence="5">Cell wall-binding protein</fullName>
    </submittedName>
</protein>
<dbReference type="Proteomes" id="UP000241048">
    <property type="component" value="Unassembled WGS sequence"/>
</dbReference>
<name>A0A2T3FR73_9CLOT</name>
<dbReference type="Gene3D" id="2.10.270.10">
    <property type="entry name" value="Cholin Binding"/>
    <property type="match status" value="4"/>
</dbReference>
<keyword evidence="1" id="KW-0677">Repeat</keyword>
<evidence type="ECO:0000256" key="2">
    <source>
        <dbReference type="PROSITE-ProRule" id="PRU00591"/>
    </source>
</evidence>
<evidence type="ECO:0000256" key="3">
    <source>
        <dbReference type="SAM" id="MobiDB-lite"/>
    </source>
</evidence>
<evidence type="ECO:0000256" key="4">
    <source>
        <dbReference type="SAM" id="SignalP"/>
    </source>
</evidence>
<dbReference type="RefSeq" id="WP_107000795.1">
    <property type="nucleotide sequence ID" value="NZ_CAUWBW010000013.1"/>
</dbReference>
<gene>
    <name evidence="5" type="ORF">C7U56_07715</name>
</gene>
<evidence type="ECO:0000313" key="6">
    <source>
        <dbReference type="Proteomes" id="UP000241048"/>
    </source>
</evidence>
<reference evidence="5 6" key="1">
    <citation type="submission" date="2018-03" db="EMBL/GenBank/DDBJ databases">
        <title>Lachnoclostridium SNUG30386 gen.nov., sp.nov., isolated from human faeces.</title>
        <authorList>
            <person name="Seo B."/>
            <person name="Jeon K."/>
            <person name="Ko G."/>
        </authorList>
    </citation>
    <scope>NUCLEOTIDE SEQUENCE [LARGE SCALE GENOMIC DNA]</scope>
    <source>
        <strain evidence="5 6">SNUG30386</strain>
    </source>
</reference>
<feature type="region of interest" description="Disordered" evidence="3">
    <location>
        <begin position="438"/>
        <end position="462"/>
    </location>
</feature>
<dbReference type="PROSITE" id="PS51170">
    <property type="entry name" value="CW"/>
    <property type="match status" value="1"/>
</dbReference>
<feature type="chain" id="PRO_5015607202" evidence="4">
    <location>
        <begin position="27"/>
        <end position="462"/>
    </location>
</feature>
<dbReference type="EMBL" id="PYLO01000002">
    <property type="protein sequence ID" value="PST37749.1"/>
    <property type="molecule type" value="Genomic_DNA"/>
</dbReference>
<sequence length="462" mass="51407">MKKQKLAVCVLSAALMIGAATLTSYAAEGWQQSGNSWIYVDNNGNKVTNTWKKGADNLWRYLDSQGNIASNCWVDDEYFVESTGIMATDKWLKLPKRNPAWNETSATTVWYYFSTSGKMVSDGWSKIGGKYYYFDGDGAMQTGWVDDDTYYTNADGVMQIGWAYLEDPDDTKKDDDEVKPGDDDEDHHWYYFQSSGKKYVPSLGSAKYKQYKIDGTYYCFDENGAMQTGWVDMGNSSGFENYRYYQSNGQVQTGWLSTTPPEDDDYNLDLGSDVQWYYFSSNGEPKVGPKISDASTSNLVRINNITYLFNEKGNPVYGLRRLEVGTSGQYACYFFGADKATSSVVKGKGNVVEGDGTTGQFYFTDSGNKAGRGYSGVEDGFLYYMGKLQKADSGTKYEVIEVNDKNYLVTTSGKVVKSSTVKDANGTKFKTSSAGVVTEVDGTSDDGSDEARTPVEPTYWED</sequence>
<organism evidence="5 6">
    <name type="scientific">Clostridium fessum</name>
    <dbReference type="NCBI Taxonomy" id="2126740"/>
    <lineage>
        <taxon>Bacteria</taxon>
        <taxon>Bacillati</taxon>
        <taxon>Bacillota</taxon>
        <taxon>Clostridia</taxon>
        <taxon>Eubacteriales</taxon>
        <taxon>Clostridiaceae</taxon>
        <taxon>Clostridium</taxon>
    </lineage>
</organism>
<dbReference type="SUPFAM" id="SSF69360">
    <property type="entry name" value="Cell wall binding repeat"/>
    <property type="match status" value="1"/>
</dbReference>
<keyword evidence="4" id="KW-0732">Signal</keyword>
<evidence type="ECO:0000256" key="1">
    <source>
        <dbReference type="ARBA" id="ARBA00022737"/>
    </source>
</evidence>
<keyword evidence="6" id="KW-1185">Reference proteome</keyword>
<dbReference type="Pfam" id="PF19127">
    <property type="entry name" value="Choline_bind_3"/>
    <property type="match status" value="1"/>
</dbReference>
<evidence type="ECO:0000313" key="5">
    <source>
        <dbReference type="EMBL" id="PST37749.1"/>
    </source>
</evidence>
<comment type="caution">
    <text evidence="5">The sequence shown here is derived from an EMBL/GenBank/DDBJ whole genome shotgun (WGS) entry which is preliminary data.</text>
</comment>
<dbReference type="Pfam" id="PF01473">
    <property type="entry name" value="Choline_bind_1"/>
    <property type="match status" value="4"/>
</dbReference>
<accession>A0A2T3FR73</accession>
<dbReference type="InterPro" id="IPR018337">
    <property type="entry name" value="Cell_wall/Cho-bd_repeat"/>
</dbReference>
<feature type="signal peptide" evidence="4">
    <location>
        <begin position="1"/>
        <end position="26"/>
    </location>
</feature>
<proteinExistence type="predicted"/>
<dbReference type="AlphaFoldDB" id="A0A2T3FR73"/>
<feature type="repeat" description="Cell wall-binding" evidence="2">
    <location>
        <begin position="121"/>
        <end position="140"/>
    </location>
</feature>